<protein>
    <recommendedName>
        <fullName evidence="3">Flagellar protein FlhE</fullName>
    </recommendedName>
</protein>
<reference evidence="2" key="1">
    <citation type="submission" date="2016-11" db="EMBL/GenBank/DDBJ databases">
        <authorList>
            <person name="Sisinthy S."/>
            <person name="Ara S."/>
            <person name="Gundlapally S.R."/>
        </authorList>
    </citation>
    <scope>NUCLEOTIDE SEQUENCE [LARGE SCALE GENOMIC DNA]</scope>
    <source>
        <strain evidence="2">V1-41</strain>
    </source>
</reference>
<dbReference type="InterPro" id="IPR009420">
    <property type="entry name" value="FlhE"/>
</dbReference>
<dbReference type="EMBL" id="MPZM01000012">
    <property type="protein sequence ID" value="PPL16729.1"/>
    <property type="molecule type" value="Genomic_DNA"/>
</dbReference>
<feature type="non-terminal residue" evidence="1">
    <location>
        <position position="181"/>
    </location>
</feature>
<evidence type="ECO:0008006" key="3">
    <source>
        <dbReference type="Google" id="ProtNLM"/>
    </source>
</evidence>
<evidence type="ECO:0000313" key="2">
    <source>
        <dbReference type="Proteomes" id="UP000242231"/>
    </source>
</evidence>
<gene>
    <name evidence="1" type="ORF">UN63_07325</name>
</gene>
<keyword evidence="2" id="KW-1185">Reference proteome</keyword>
<dbReference type="AlphaFoldDB" id="A0A2P5TMP6"/>
<sequence length="181" mass="20161">MRGWLLLLTLFPVAEIRAAAGSWIVNAPAMQVAVPGRQYLSAELAVPESVTLADRRLVSLSWRYQVPPGRRLQAWLCQGVFCMVLPGERGSRQTGLPTDVSRPWQFRLNCRPGERQAVRVTGAAARSSITYDGGYQGNRPVINRACLEITQSGWLPIMGWLTDKERHDRHVSRHGGSLEVT</sequence>
<comment type="caution">
    <text evidence="1">The sequence shown here is derived from an EMBL/GenBank/DDBJ whole genome shotgun (WGS) entry which is preliminary data.</text>
</comment>
<evidence type="ECO:0000313" key="1">
    <source>
        <dbReference type="EMBL" id="PPL16729.1"/>
    </source>
</evidence>
<name>A0A2P5TMP6_9GAMM</name>
<dbReference type="Pfam" id="PF06366">
    <property type="entry name" value="FlhE"/>
    <property type="match status" value="1"/>
</dbReference>
<dbReference type="Proteomes" id="UP000242231">
    <property type="component" value="Unassembled WGS sequence"/>
</dbReference>
<proteinExistence type="predicted"/>
<accession>A0A2P5TMP6</accession>
<organism evidence="1 2">
    <name type="scientific">Oceanisphaera arctica</name>
    <dbReference type="NCBI Taxonomy" id="641510"/>
    <lineage>
        <taxon>Bacteria</taxon>
        <taxon>Pseudomonadati</taxon>
        <taxon>Pseudomonadota</taxon>
        <taxon>Gammaproteobacteria</taxon>
        <taxon>Aeromonadales</taxon>
        <taxon>Aeromonadaceae</taxon>
        <taxon>Oceanisphaera</taxon>
    </lineage>
</organism>